<feature type="region of interest" description="Disordered" evidence="1">
    <location>
        <begin position="263"/>
        <end position="287"/>
    </location>
</feature>
<dbReference type="STRING" id="1763537.ULVI_08890"/>
<reference evidence="3 4" key="1">
    <citation type="submission" date="2016-02" db="EMBL/GenBank/DDBJ databases">
        <title>Ulvibacter sp. LPB0005, isolated from Thais luteostoma.</title>
        <authorList>
            <person name="Shin S.-K."/>
            <person name="Yi H."/>
        </authorList>
    </citation>
    <scope>NUCLEOTIDE SEQUENCE [LARGE SCALE GENOMIC DNA]</scope>
    <source>
        <strain evidence="3 4">LPB0005</strain>
    </source>
</reference>
<dbReference type="InterPro" id="IPR018247">
    <property type="entry name" value="EF_Hand_1_Ca_BS"/>
</dbReference>
<evidence type="ECO:0000313" key="3">
    <source>
        <dbReference type="EMBL" id="OAB78688.1"/>
    </source>
</evidence>
<dbReference type="OrthoDB" id="9813840at2"/>
<dbReference type="EMBL" id="LRXL01000037">
    <property type="protein sequence ID" value="OAB78688.1"/>
    <property type="molecule type" value="Genomic_DNA"/>
</dbReference>
<evidence type="ECO:0008006" key="5">
    <source>
        <dbReference type="Google" id="ProtNLM"/>
    </source>
</evidence>
<dbReference type="Proteomes" id="UP000077013">
    <property type="component" value="Unassembled WGS sequence"/>
</dbReference>
<gene>
    <name evidence="3" type="ORF">ULVI_08890</name>
</gene>
<dbReference type="AlphaFoldDB" id="A0A167HJX4"/>
<sequence length="287" mass="30060">MKIQITLFSIFLFSFFGNAQSIEKFSIDSGGASEANGNIQILYTLGEVNVQELSAGNIQISEGFITSVSLQLSINPKVFLQGPLLAPTTPSLMNDDLRIATVIPTTSPYPDGLTCNASVFTPTGPNAIVDWVFVELRNASDRTNVIEARSALLQRDGDVVDVDGTSAVSFTSAAASYYVLVNHRNHLGVLSANPIAILGTTAVDLSSNPSDVFGGTNAVANMGGGNYAMFGGDVNGNGQVQNSDLTAIVLLLGSSGYSEGDLNLNGQVQNSDINNTGNPNLGKGEQY</sequence>
<protein>
    <recommendedName>
        <fullName evidence="5">Dockerin domain-containing protein</fullName>
    </recommendedName>
</protein>
<feature type="chain" id="PRO_5007887663" description="Dockerin domain-containing protein" evidence="2">
    <location>
        <begin position="20"/>
        <end position="287"/>
    </location>
</feature>
<comment type="caution">
    <text evidence="3">The sequence shown here is derived from an EMBL/GenBank/DDBJ whole genome shotgun (WGS) entry which is preliminary data.</text>
</comment>
<proteinExistence type="predicted"/>
<dbReference type="PROSITE" id="PS00018">
    <property type="entry name" value="EF_HAND_1"/>
    <property type="match status" value="1"/>
</dbReference>
<accession>A0A167HJX4</accession>
<keyword evidence="2" id="KW-0732">Signal</keyword>
<keyword evidence="4" id="KW-1185">Reference proteome</keyword>
<organism evidence="3 4">
    <name type="scientific">Cochleicola gelatinilyticus</name>
    <dbReference type="NCBI Taxonomy" id="1763537"/>
    <lineage>
        <taxon>Bacteria</taxon>
        <taxon>Pseudomonadati</taxon>
        <taxon>Bacteroidota</taxon>
        <taxon>Flavobacteriia</taxon>
        <taxon>Flavobacteriales</taxon>
        <taxon>Flavobacteriaceae</taxon>
        <taxon>Cochleicola</taxon>
    </lineage>
</organism>
<feature type="compositionally biased region" description="Polar residues" evidence="1">
    <location>
        <begin position="264"/>
        <end position="279"/>
    </location>
</feature>
<dbReference type="RefSeq" id="WP_068591930.1">
    <property type="nucleotide sequence ID" value="NZ_LRXL01000037.1"/>
</dbReference>
<evidence type="ECO:0000256" key="2">
    <source>
        <dbReference type="SAM" id="SignalP"/>
    </source>
</evidence>
<name>A0A167HJX4_9FLAO</name>
<evidence type="ECO:0000256" key="1">
    <source>
        <dbReference type="SAM" id="MobiDB-lite"/>
    </source>
</evidence>
<feature type="signal peptide" evidence="2">
    <location>
        <begin position="1"/>
        <end position="19"/>
    </location>
</feature>
<evidence type="ECO:0000313" key="4">
    <source>
        <dbReference type="Proteomes" id="UP000077013"/>
    </source>
</evidence>